<evidence type="ECO:0000256" key="3">
    <source>
        <dbReference type="ARBA" id="ARBA00022448"/>
    </source>
</evidence>
<keyword evidence="4" id="KW-0138">CF(0)</keyword>
<keyword evidence="5" id="KW-0375">Hydrogen ion transport</keyword>
<keyword evidence="9" id="KW-0066">ATP synthesis</keyword>
<keyword evidence="7" id="KW-0496">Mitochondrion</keyword>
<dbReference type="GO" id="GO:0045259">
    <property type="term" value="C:proton-transporting ATP synthase complex"/>
    <property type="evidence" value="ECO:0007669"/>
    <property type="project" value="UniProtKB-KW"/>
</dbReference>
<feature type="region of interest" description="Disordered" evidence="10">
    <location>
        <begin position="21"/>
        <end position="61"/>
    </location>
</feature>
<dbReference type="GeneID" id="54295799"/>
<dbReference type="PANTHER" id="PTHR12386">
    <property type="entry name" value="ATP SYNTHASE SUBUNIT"/>
    <property type="match status" value="1"/>
</dbReference>
<reference evidence="11" key="1">
    <citation type="journal article" date="2020" name="Stud. Mycol.">
        <title>101 Dothideomycetes genomes: a test case for predicting lifestyles and emergence of pathogens.</title>
        <authorList>
            <person name="Haridas S."/>
            <person name="Albert R."/>
            <person name="Binder M."/>
            <person name="Bloem J."/>
            <person name="Labutti K."/>
            <person name="Salamov A."/>
            <person name="Andreopoulos B."/>
            <person name="Baker S."/>
            <person name="Barry K."/>
            <person name="Bills G."/>
            <person name="Bluhm B."/>
            <person name="Cannon C."/>
            <person name="Castanera R."/>
            <person name="Culley D."/>
            <person name="Daum C."/>
            <person name="Ezra D."/>
            <person name="Gonzalez J."/>
            <person name="Henrissat B."/>
            <person name="Kuo A."/>
            <person name="Liang C."/>
            <person name="Lipzen A."/>
            <person name="Lutzoni F."/>
            <person name="Magnuson J."/>
            <person name="Mondo S."/>
            <person name="Nolan M."/>
            <person name="Ohm R."/>
            <person name="Pangilinan J."/>
            <person name="Park H.-J."/>
            <person name="Ramirez L."/>
            <person name="Alfaro M."/>
            <person name="Sun H."/>
            <person name="Tritt A."/>
            <person name="Yoshinaga Y."/>
            <person name="Zwiers L.-H."/>
            <person name="Turgeon B."/>
            <person name="Goodwin S."/>
            <person name="Spatafora J."/>
            <person name="Crous P."/>
            <person name="Grigoriev I."/>
        </authorList>
    </citation>
    <scope>NUCLEOTIDE SEQUENCE</scope>
    <source>
        <strain evidence="11">CBS 121167</strain>
    </source>
</reference>
<dbReference type="GO" id="GO:0015078">
    <property type="term" value="F:proton transmembrane transporter activity"/>
    <property type="evidence" value="ECO:0007669"/>
    <property type="project" value="InterPro"/>
</dbReference>
<comment type="similarity">
    <text evidence="2">Belongs to the ATPase g subunit family.</text>
</comment>
<keyword evidence="12" id="KW-1185">Reference proteome</keyword>
<evidence type="ECO:0000256" key="9">
    <source>
        <dbReference type="ARBA" id="ARBA00023310"/>
    </source>
</evidence>
<evidence type="ECO:0000256" key="8">
    <source>
        <dbReference type="ARBA" id="ARBA00023136"/>
    </source>
</evidence>
<dbReference type="EMBL" id="ML995491">
    <property type="protein sequence ID" value="KAF2140071.1"/>
    <property type="molecule type" value="Genomic_DNA"/>
</dbReference>
<keyword evidence="6" id="KW-0406">Ion transport</keyword>
<dbReference type="GO" id="GO:0015986">
    <property type="term" value="P:proton motive force-driven ATP synthesis"/>
    <property type="evidence" value="ECO:0007669"/>
    <property type="project" value="InterPro"/>
</dbReference>
<protein>
    <recommendedName>
        <fullName evidence="13">Mitochondrial F1F0-ATP synthase g subunit</fullName>
    </recommendedName>
</protein>
<sequence>MSMAASRAVLRHSRFAVRRAGLRNASSTSDAANAAKDKASQATSKASEGLSRVSSSGSSAMSKASQYGSAAVQRLSAMGGRTAKLVGFVQSLVPPTVYYSRVGLELSKLIFEARKMSPPSMQQFQTYLEPVWNSLKNPGRLFSQTAASGSAQPTSILGRARNMSRAEMAGAGVIAAEVLGFFTVGEMIGRMKVVGYRTSGPHTQDPLH</sequence>
<evidence type="ECO:0000256" key="1">
    <source>
        <dbReference type="ARBA" id="ARBA00004325"/>
    </source>
</evidence>
<organism evidence="11 12">
    <name type="scientific">Aplosporella prunicola CBS 121167</name>
    <dbReference type="NCBI Taxonomy" id="1176127"/>
    <lineage>
        <taxon>Eukaryota</taxon>
        <taxon>Fungi</taxon>
        <taxon>Dikarya</taxon>
        <taxon>Ascomycota</taxon>
        <taxon>Pezizomycotina</taxon>
        <taxon>Dothideomycetes</taxon>
        <taxon>Dothideomycetes incertae sedis</taxon>
        <taxon>Botryosphaeriales</taxon>
        <taxon>Aplosporellaceae</taxon>
        <taxon>Aplosporella</taxon>
    </lineage>
</organism>
<dbReference type="Proteomes" id="UP000799438">
    <property type="component" value="Unassembled WGS sequence"/>
</dbReference>
<evidence type="ECO:0000256" key="5">
    <source>
        <dbReference type="ARBA" id="ARBA00022781"/>
    </source>
</evidence>
<dbReference type="InterPro" id="IPR006808">
    <property type="entry name" value="ATP_synth_F0_gsu_mt"/>
</dbReference>
<evidence type="ECO:0000256" key="2">
    <source>
        <dbReference type="ARBA" id="ARBA00005699"/>
    </source>
</evidence>
<evidence type="ECO:0000313" key="12">
    <source>
        <dbReference type="Proteomes" id="UP000799438"/>
    </source>
</evidence>
<dbReference type="Pfam" id="PF04718">
    <property type="entry name" value="ATP-synt_G"/>
    <property type="match status" value="1"/>
</dbReference>
<dbReference type="RefSeq" id="XP_033395784.1">
    <property type="nucleotide sequence ID" value="XM_033538303.1"/>
</dbReference>
<evidence type="ECO:0000256" key="7">
    <source>
        <dbReference type="ARBA" id="ARBA00023128"/>
    </source>
</evidence>
<dbReference type="GO" id="GO:0031966">
    <property type="term" value="C:mitochondrial membrane"/>
    <property type="evidence" value="ECO:0007669"/>
    <property type="project" value="UniProtKB-SubCell"/>
</dbReference>
<accession>A0A6A6BC83</accession>
<evidence type="ECO:0000256" key="6">
    <source>
        <dbReference type="ARBA" id="ARBA00023065"/>
    </source>
</evidence>
<feature type="compositionally biased region" description="Low complexity" evidence="10">
    <location>
        <begin position="24"/>
        <end position="61"/>
    </location>
</feature>
<name>A0A6A6BC83_9PEZI</name>
<evidence type="ECO:0000313" key="11">
    <source>
        <dbReference type="EMBL" id="KAF2140071.1"/>
    </source>
</evidence>
<dbReference type="AlphaFoldDB" id="A0A6A6BC83"/>
<proteinExistence type="inferred from homology"/>
<keyword evidence="3" id="KW-0813">Transport</keyword>
<dbReference type="OrthoDB" id="437at2759"/>
<evidence type="ECO:0000256" key="10">
    <source>
        <dbReference type="SAM" id="MobiDB-lite"/>
    </source>
</evidence>
<evidence type="ECO:0000256" key="4">
    <source>
        <dbReference type="ARBA" id="ARBA00022547"/>
    </source>
</evidence>
<keyword evidence="8" id="KW-0472">Membrane</keyword>
<comment type="subcellular location">
    <subcellularLocation>
        <location evidence="1">Mitochondrion membrane</location>
    </subcellularLocation>
</comment>
<evidence type="ECO:0008006" key="13">
    <source>
        <dbReference type="Google" id="ProtNLM"/>
    </source>
</evidence>
<gene>
    <name evidence="11" type="ORF">K452DRAFT_253841</name>
</gene>